<sequence length="322" mass="32940">MTTMHAVRGHARGGPEQLRYETAPRPEPGPGDLLVEVRSAAITPGELDWDATWTDALDSGGTPRLPIVPSKEFSGVVAAAGPAGAPDAGAGAPVWSEGDEVYGLIPFTSDGAAAQYAVVPADVVAAKPAGLDHDHAAALPLAGLTALQALVTHGGLREGQRVLVHGGAGGVGSLAVQIAAALGAEVTATASARDADFVRGLGATRVLDYVERPFDEQVADVDLVLDTVGGDTRTRSWQVLRPGGTLVSVAEPLPAEGPRFTRGVFFVVVPDRAGLDELSRLVAAGRLDPPIAGTYPLSGVAAAYAALARPHRRGKVVLHVSP</sequence>
<dbReference type="PANTHER" id="PTHR11695">
    <property type="entry name" value="ALCOHOL DEHYDROGENASE RELATED"/>
    <property type="match status" value="1"/>
</dbReference>
<gene>
    <name evidence="3" type="ORF">SAMN05216223_11312</name>
</gene>
<dbReference type="Pfam" id="PF13602">
    <property type="entry name" value="ADH_zinc_N_2"/>
    <property type="match status" value="1"/>
</dbReference>
<dbReference type="CDD" id="cd05289">
    <property type="entry name" value="MDR_like_2"/>
    <property type="match status" value="1"/>
</dbReference>
<feature type="region of interest" description="Disordered" evidence="1">
    <location>
        <begin position="1"/>
        <end position="30"/>
    </location>
</feature>
<accession>A0A1H6D8V9</accession>
<name>A0A1H6D8V9_9ACTN</name>
<dbReference type="InterPro" id="IPR020843">
    <property type="entry name" value="ER"/>
</dbReference>
<dbReference type="EMBL" id="FNVU01000013">
    <property type="protein sequence ID" value="SEG81760.1"/>
    <property type="molecule type" value="Genomic_DNA"/>
</dbReference>
<dbReference type="Gene3D" id="3.40.50.720">
    <property type="entry name" value="NAD(P)-binding Rossmann-like Domain"/>
    <property type="match status" value="1"/>
</dbReference>
<dbReference type="SUPFAM" id="SSF51735">
    <property type="entry name" value="NAD(P)-binding Rossmann-fold domains"/>
    <property type="match status" value="1"/>
</dbReference>
<evidence type="ECO:0000313" key="3">
    <source>
        <dbReference type="EMBL" id="SEG81760.1"/>
    </source>
</evidence>
<evidence type="ECO:0000256" key="1">
    <source>
        <dbReference type="SAM" id="MobiDB-lite"/>
    </source>
</evidence>
<dbReference type="SMART" id="SM00829">
    <property type="entry name" value="PKS_ER"/>
    <property type="match status" value="1"/>
</dbReference>
<proteinExistence type="predicted"/>
<feature type="domain" description="Enoyl reductase (ER)" evidence="2">
    <location>
        <begin position="13"/>
        <end position="318"/>
    </location>
</feature>
<dbReference type="InterPro" id="IPR050700">
    <property type="entry name" value="YIM1/Zinc_Alcohol_DH_Fams"/>
</dbReference>
<dbReference type="Gene3D" id="3.90.180.10">
    <property type="entry name" value="Medium-chain alcohol dehydrogenases, catalytic domain"/>
    <property type="match status" value="1"/>
</dbReference>
<dbReference type="AlphaFoldDB" id="A0A1H6D8V9"/>
<dbReference type="InterPro" id="IPR036291">
    <property type="entry name" value="NAD(P)-bd_dom_sf"/>
</dbReference>
<dbReference type="InterPro" id="IPR011032">
    <property type="entry name" value="GroES-like_sf"/>
</dbReference>
<dbReference type="Proteomes" id="UP000236754">
    <property type="component" value="Unassembled WGS sequence"/>
</dbReference>
<dbReference type="RefSeq" id="WP_103888533.1">
    <property type="nucleotide sequence ID" value="NZ_FNVU01000013.1"/>
</dbReference>
<dbReference type="GO" id="GO:0016491">
    <property type="term" value="F:oxidoreductase activity"/>
    <property type="evidence" value="ECO:0007669"/>
    <property type="project" value="InterPro"/>
</dbReference>
<dbReference type="Pfam" id="PF08240">
    <property type="entry name" value="ADH_N"/>
    <property type="match status" value="1"/>
</dbReference>
<evidence type="ECO:0000259" key="2">
    <source>
        <dbReference type="SMART" id="SM00829"/>
    </source>
</evidence>
<protein>
    <submittedName>
        <fullName evidence="3">NADPH:quinone reductase</fullName>
    </submittedName>
</protein>
<reference evidence="3 4" key="1">
    <citation type="submission" date="2016-10" db="EMBL/GenBank/DDBJ databases">
        <authorList>
            <person name="de Groot N.N."/>
        </authorList>
    </citation>
    <scope>NUCLEOTIDE SEQUENCE [LARGE SCALE GENOMIC DNA]</scope>
    <source>
        <strain evidence="3 4">CGMCC 4.2023</strain>
    </source>
</reference>
<dbReference type="InterPro" id="IPR013154">
    <property type="entry name" value="ADH-like_N"/>
</dbReference>
<dbReference type="SUPFAM" id="SSF50129">
    <property type="entry name" value="GroES-like"/>
    <property type="match status" value="1"/>
</dbReference>
<dbReference type="PANTHER" id="PTHR11695:SF294">
    <property type="entry name" value="RETICULON-4-INTERACTING PROTEIN 1, MITOCHONDRIAL"/>
    <property type="match status" value="1"/>
</dbReference>
<organism evidence="3 4">
    <name type="scientific">Actinacidiphila yanglinensis</name>
    <dbReference type="NCBI Taxonomy" id="310779"/>
    <lineage>
        <taxon>Bacteria</taxon>
        <taxon>Bacillati</taxon>
        <taxon>Actinomycetota</taxon>
        <taxon>Actinomycetes</taxon>
        <taxon>Kitasatosporales</taxon>
        <taxon>Streptomycetaceae</taxon>
        <taxon>Actinacidiphila</taxon>
    </lineage>
</organism>
<dbReference type="OrthoDB" id="3727682at2"/>
<keyword evidence="4" id="KW-1185">Reference proteome</keyword>
<evidence type="ECO:0000313" key="4">
    <source>
        <dbReference type="Proteomes" id="UP000236754"/>
    </source>
</evidence>